<accession>A0A922AMD5</accession>
<evidence type="ECO:0008006" key="4">
    <source>
        <dbReference type="Google" id="ProtNLM"/>
    </source>
</evidence>
<feature type="compositionally biased region" description="Acidic residues" evidence="1">
    <location>
        <begin position="283"/>
        <end position="310"/>
    </location>
</feature>
<feature type="region of interest" description="Disordered" evidence="1">
    <location>
        <begin position="1"/>
        <end position="21"/>
    </location>
</feature>
<feature type="compositionally biased region" description="Basic and acidic residues" evidence="1">
    <location>
        <begin position="366"/>
        <end position="379"/>
    </location>
</feature>
<feature type="compositionally biased region" description="Basic and acidic residues" evidence="1">
    <location>
        <begin position="107"/>
        <end position="123"/>
    </location>
</feature>
<feature type="region of interest" description="Disordered" evidence="1">
    <location>
        <begin position="246"/>
        <end position="334"/>
    </location>
</feature>
<proteinExistence type="predicted"/>
<name>A0A922AMD5_CARIL</name>
<feature type="compositionally biased region" description="Polar residues" evidence="1">
    <location>
        <begin position="96"/>
        <end position="106"/>
    </location>
</feature>
<evidence type="ECO:0000256" key="1">
    <source>
        <dbReference type="SAM" id="MobiDB-lite"/>
    </source>
</evidence>
<dbReference type="Proteomes" id="UP000811246">
    <property type="component" value="Chromosome 13"/>
</dbReference>
<feature type="compositionally biased region" description="Acidic residues" evidence="1">
    <location>
        <begin position="355"/>
        <end position="365"/>
    </location>
</feature>
<dbReference type="EMBL" id="CM031837">
    <property type="protein sequence ID" value="KAG6680913.1"/>
    <property type="molecule type" value="Genomic_DNA"/>
</dbReference>
<dbReference type="PANTHER" id="PTHR31934:SF2">
    <property type="entry name" value="RNA-DIRECTED DNA METHYLATION 4"/>
    <property type="match status" value="1"/>
</dbReference>
<evidence type="ECO:0000313" key="2">
    <source>
        <dbReference type="EMBL" id="KAG6680913.1"/>
    </source>
</evidence>
<comment type="caution">
    <text evidence="2">The sequence shown here is derived from an EMBL/GenBank/DDBJ whole genome shotgun (WGS) entry which is preliminary data.</text>
</comment>
<protein>
    <recommendedName>
        <fullName evidence="4">Transcription factor Iwr1 domain-containing protein</fullName>
    </recommendedName>
</protein>
<feature type="region of interest" description="Disordered" evidence="1">
    <location>
        <begin position="96"/>
        <end position="123"/>
    </location>
</feature>
<organism evidence="2 3">
    <name type="scientific">Carya illinoinensis</name>
    <name type="common">Pecan</name>
    <dbReference type="NCBI Taxonomy" id="32201"/>
    <lineage>
        <taxon>Eukaryota</taxon>
        <taxon>Viridiplantae</taxon>
        <taxon>Streptophyta</taxon>
        <taxon>Embryophyta</taxon>
        <taxon>Tracheophyta</taxon>
        <taxon>Spermatophyta</taxon>
        <taxon>Magnoliopsida</taxon>
        <taxon>eudicotyledons</taxon>
        <taxon>Gunneridae</taxon>
        <taxon>Pentapetalae</taxon>
        <taxon>rosids</taxon>
        <taxon>fabids</taxon>
        <taxon>Fagales</taxon>
        <taxon>Juglandaceae</taxon>
        <taxon>Carya</taxon>
    </lineage>
</organism>
<dbReference type="AlphaFoldDB" id="A0A922AMD5"/>
<feature type="region of interest" description="Disordered" evidence="1">
    <location>
        <begin position="355"/>
        <end position="379"/>
    </location>
</feature>
<dbReference type="PANTHER" id="PTHR31934">
    <property type="entry name" value="ALPHA/BETA-HYDROLASES SUPERFAMILY PROTEIN"/>
    <property type="match status" value="1"/>
</dbReference>
<reference evidence="2" key="1">
    <citation type="submission" date="2021-01" db="EMBL/GenBank/DDBJ databases">
        <authorList>
            <person name="Lovell J.T."/>
            <person name="Bentley N."/>
            <person name="Bhattarai G."/>
            <person name="Jenkins J.W."/>
            <person name="Sreedasyam A."/>
            <person name="Alarcon Y."/>
            <person name="Bock C."/>
            <person name="Boston L."/>
            <person name="Carlson J."/>
            <person name="Cervantes K."/>
            <person name="Clermont K."/>
            <person name="Krom N."/>
            <person name="Kubenka K."/>
            <person name="Mamidi S."/>
            <person name="Mattison C."/>
            <person name="Monteros M."/>
            <person name="Pisani C."/>
            <person name="Plott C."/>
            <person name="Rajasekar S."/>
            <person name="Rhein H.S."/>
            <person name="Rohla C."/>
            <person name="Song M."/>
            <person name="Hilaire R.S."/>
            <person name="Shu S."/>
            <person name="Wells L."/>
            <person name="Wang X."/>
            <person name="Webber J."/>
            <person name="Heerema R.J."/>
            <person name="Klein P."/>
            <person name="Conner P."/>
            <person name="Grauke L."/>
            <person name="Grimwood J."/>
            <person name="Schmutz J."/>
            <person name="Randall J.J."/>
        </authorList>
    </citation>
    <scope>NUCLEOTIDE SEQUENCE</scope>
    <source>
        <tissue evidence="2">Leaf</tissue>
    </source>
</reference>
<feature type="compositionally biased region" description="Acidic residues" evidence="1">
    <location>
        <begin position="254"/>
        <end position="275"/>
    </location>
</feature>
<sequence>MASIGESSCAPPSSTDDKPVIVRVKRKASQSPLDAFWLEINERPLKRPLLDFENLSISDSSGKEELKTQKVLLQHVETISSSEAIIDVVQSFVEPSSSDASVGNTKGEQRRHTFKKEHERQDRQLSKAIHEQEALAKNARFEQVWRRRRGNKEAMHDKSLDGMCRFYDVVRVDGEERSNKVELEEDMSLEDRKLLSSYLPLLREFIPSAASQIESDLHACMSKQDDYEYDFYTVRDDMDIIKEDASNPFPLVQVDEEDFYDGPDESDYETDDSNAEDNPLNDYPDEISEEEKEVEAESEASENESEECESESGSNNSLESDELDHRGISDDAELLYDKEIYDRDDLECDDCDLECDDFECDGDDNDNGHDGEDGRWSYR</sequence>
<evidence type="ECO:0000313" key="3">
    <source>
        <dbReference type="Proteomes" id="UP000811246"/>
    </source>
</evidence>
<gene>
    <name evidence="2" type="ORF">I3842_13G066000</name>
</gene>
<feature type="compositionally biased region" description="Basic and acidic residues" evidence="1">
    <location>
        <begin position="323"/>
        <end position="334"/>
    </location>
</feature>